<protein>
    <submittedName>
        <fullName evidence="2">GNAT family N-acetyltransferase</fullName>
    </submittedName>
</protein>
<sequence length="137" mass="15488">MEKINYQTADSMEKSKVLPLYEDAGWTAYTENSQQLMAAISKSLRVVGAWDAGKLVGLIRVVGDGEIILFIQDILVLQDYKRRGIGTNLMKLVMNEFKGVRQKVLLTEDTEETRGFYEALGFRSCDDGRMVAFAIQR</sequence>
<dbReference type="RefSeq" id="WP_160720481.1">
    <property type="nucleotide sequence ID" value="NZ_SUMG01000006.1"/>
</dbReference>
<dbReference type="AlphaFoldDB" id="A0AA44BF40"/>
<dbReference type="PANTHER" id="PTHR43233">
    <property type="entry name" value="FAMILY N-ACETYLTRANSFERASE, PUTATIVE (AFU_ORTHOLOGUE AFUA_6G03350)-RELATED"/>
    <property type="match status" value="1"/>
</dbReference>
<dbReference type="InterPro" id="IPR016181">
    <property type="entry name" value="Acyl_CoA_acyltransferase"/>
</dbReference>
<dbReference type="Proteomes" id="UP000449710">
    <property type="component" value="Unassembled WGS sequence"/>
</dbReference>
<evidence type="ECO:0000313" key="2">
    <source>
        <dbReference type="EMBL" id="NBG88196.1"/>
    </source>
</evidence>
<gene>
    <name evidence="2" type="ORF">ISALK_06740</name>
</gene>
<comment type="caution">
    <text evidence="2">The sequence shown here is derived from an EMBL/GenBank/DDBJ whole genome shotgun (WGS) entry which is preliminary data.</text>
</comment>
<keyword evidence="3" id="KW-1185">Reference proteome</keyword>
<dbReference type="PROSITE" id="PS51186">
    <property type="entry name" value="GNAT"/>
    <property type="match status" value="1"/>
</dbReference>
<evidence type="ECO:0000313" key="3">
    <source>
        <dbReference type="Proteomes" id="UP000449710"/>
    </source>
</evidence>
<dbReference type="CDD" id="cd04301">
    <property type="entry name" value="NAT_SF"/>
    <property type="match status" value="1"/>
</dbReference>
<name>A0AA44BF40_9CLOT</name>
<proteinExistence type="predicted"/>
<reference evidence="2 3" key="1">
    <citation type="submission" date="2019-04" db="EMBL/GenBank/DDBJ databases">
        <title>Isachenkonia alkalipeptolytica gen. nov. sp. nov. a new anaerobic, alkiliphilic organothrophic bacterium capable to reduce synthesized ferrihydrite isolated from a soda lake.</title>
        <authorList>
            <person name="Toshchakov S.V."/>
            <person name="Zavarzina D.G."/>
            <person name="Zhilina T.N."/>
            <person name="Kostrikina N.A."/>
            <person name="Kublanov I.V."/>
        </authorList>
    </citation>
    <scope>NUCLEOTIDE SEQUENCE [LARGE SCALE GENOMIC DNA]</scope>
    <source>
        <strain evidence="2 3">Z-1701</strain>
    </source>
</reference>
<evidence type="ECO:0000259" key="1">
    <source>
        <dbReference type="PROSITE" id="PS51186"/>
    </source>
</evidence>
<dbReference type="InterPro" id="IPR000182">
    <property type="entry name" value="GNAT_dom"/>
</dbReference>
<accession>A0AA44BF40</accession>
<organism evidence="2 3">
    <name type="scientific">Isachenkonia alkalipeptolytica</name>
    <dbReference type="NCBI Taxonomy" id="2565777"/>
    <lineage>
        <taxon>Bacteria</taxon>
        <taxon>Bacillati</taxon>
        <taxon>Bacillota</taxon>
        <taxon>Clostridia</taxon>
        <taxon>Eubacteriales</taxon>
        <taxon>Clostridiaceae</taxon>
        <taxon>Isachenkonia</taxon>
    </lineage>
</organism>
<dbReference type="InterPro" id="IPR053144">
    <property type="entry name" value="Acetyltransferase_Butenolide"/>
</dbReference>
<dbReference type="PANTHER" id="PTHR43233:SF1">
    <property type="entry name" value="FAMILY N-ACETYLTRANSFERASE, PUTATIVE (AFU_ORTHOLOGUE AFUA_6G03350)-RELATED"/>
    <property type="match status" value="1"/>
</dbReference>
<dbReference type="SUPFAM" id="SSF55729">
    <property type="entry name" value="Acyl-CoA N-acyltransferases (Nat)"/>
    <property type="match status" value="1"/>
</dbReference>
<dbReference type="Gene3D" id="3.40.630.30">
    <property type="match status" value="1"/>
</dbReference>
<dbReference type="Pfam" id="PF13673">
    <property type="entry name" value="Acetyltransf_10"/>
    <property type="match status" value="1"/>
</dbReference>
<feature type="domain" description="N-acetyltransferase" evidence="1">
    <location>
        <begin position="4"/>
        <end position="137"/>
    </location>
</feature>
<dbReference type="GO" id="GO:0016747">
    <property type="term" value="F:acyltransferase activity, transferring groups other than amino-acyl groups"/>
    <property type="evidence" value="ECO:0007669"/>
    <property type="project" value="InterPro"/>
</dbReference>
<dbReference type="EMBL" id="SUMG01000006">
    <property type="protein sequence ID" value="NBG88196.1"/>
    <property type="molecule type" value="Genomic_DNA"/>
</dbReference>